<name>A0ACB8RD24_9AGAM</name>
<reference evidence="1" key="1">
    <citation type="submission" date="2021-02" db="EMBL/GenBank/DDBJ databases">
        <authorList>
            <consortium name="DOE Joint Genome Institute"/>
            <person name="Ahrendt S."/>
            <person name="Looney B.P."/>
            <person name="Miyauchi S."/>
            <person name="Morin E."/>
            <person name="Drula E."/>
            <person name="Courty P.E."/>
            <person name="Chicoki N."/>
            <person name="Fauchery L."/>
            <person name="Kohler A."/>
            <person name="Kuo A."/>
            <person name="Labutti K."/>
            <person name="Pangilinan J."/>
            <person name="Lipzen A."/>
            <person name="Riley R."/>
            <person name="Andreopoulos W."/>
            <person name="He G."/>
            <person name="Johnson J."/>
            <person name="Barry K.W."/>
            <person name="Grigoriev I.V."/>
            <person name="Nagy L."/>
            <person name="Hibbett D."/>
            <person name="Henrissat B."/>
            <person name="Matheny P.B."/>
            <person name="Labbe J."/>
            <person name="Martin F."/>
        </authorList>
    </citation>
    <scope>NUCLEOTIDE SEQUENCE</scope>
    <source>
        <strain evidence="1">FP105234-sp</strain>
    </source>
</reference>
<evidence type="ECO:0000313" key="1">
    <source>
        <dbReference type="EMBL" id="KAI0042084.1"/>
    </source>
</evidence>
<protein>
    <submittedName>
        <fullName evidence="1">Uncharacterized protein</fullName>
    </submittedName>
</protein>
<accession>A0ACB8RD24</accession>
<proteinExistence type="predicted"/>
<keyword evidence="2" id="KW-1185">Reference proteome</keyword>
<dbReference type="EMBL" id="MU276085">
    <property type="protein sequence ID" value="KAI0042084.1"/>
    <property type="molecule type" value="Genomic_DNA"/>
</dbReference>
<comment type="caution">
    <text evidence="1">The sequence shown here is derived from an EMBL/GenBank/DDBJ whole genome shotgun (WGS) entry which is preliminary data.</text>
</comment>
<organism evidence="1 2">
    <name type="scientific">Auriscalpium vulgare</name>
    <dbReference type="NCBI Taxonomy" id="40419"/>
    <lineage>
        <taxon>Eukaryota</taxon>
        <taxon>Fungi</taxon>
        <taxon>Dikarya</taxon>
        <taxon>Basidiomycota</taxon>
        <taxon>Agaricomycotina</taxon>
        <taxon>Agaricomycetes</taxon>
        <taxon>Russulales</taxon>
        <taxon>Auriscalpiaceae</taxon>
        <taxon>Auriscalpium</taxon>
    </lineage>
</organism>
<reference evidence="1" key="2">
    <citation type="journal article" date="2022" name="New Phytol.">
        <title>Evolutionary transition to the ectomycorrhizal habit in the genomes of a hyperdiverse lineage of mushroom-forming fungi.</title>
        <authorList>
            <person name="Looney B."/>
            <person name="Miyauchi S."/>
            <person name="Morin E."/>
            <person name="Drula E."/>
            <person name="Courty P.E."/>
            <person name="Kohler A."/>
            <person name="Kuo A."/>
            <person name="LaButti K."/>
            <person name="Pangilinan J."/>
            <person name="Lipzen A."/>
            <person name="Riley R."/>
            <person name="Andreopoulos W."/>
            <person name="He G."/>
            <person name="Johnson J."/>
            <person name="Nolan M."/>
            <person name="Tritt A."/>
            <person name="Barry K.W."/>
            <person name="Grigoriev I.V."/>
            <person name="Nagy L.G."/>
            <person name="Hibbett D."/>
            <person name="Henrissat B."/>
            <person name="Matheny P.B."/>
            <person name="Labbe J."/>
            <person name="Martin F.M."/>
        </authorList>
    </citation>
    <scope>NUCLEOTIDE SEQUENCE</scope>
    <source>
        <strain evidence="1">FP105234-sp</strain>
    </source>
</reference>
<dbReference type="Proteomes" id="UP000814033">
    <property type="component" value="Unassembled WGS sequence"/>
</dbReference>
<evidence type="ECO:0000313" key="2">
    <source>
        <dbReference type="Proteomes" id="UP000814033"/>
    </source>
</evidence>
<sequence length="171" mass="19823">MSTSRQTFSLRRIAEDSMDAATELLAKQTELAKRYHNSREVLEAEGYSKDKIEDLVCKMHDTETSLSEWNYIKRRLEQHKGKMRDLAARNAESDRNLEALNQEVQRYVEDVDALRGIVNDVGTVVRRTLAIHTEIEEQVAALSRRIAEMPEEKLRALDKKAIREKIQKLLI</sequence>
<gene>
    <name evidence="1" type="ORF">FA95DRAFT_1564692</name>
</gene>